<evidence type="ECO:0000256" key="1">
    <source>
        <dbReference type="SAM" id="Phobius"/>
    </source>
</evidence>
<evidence type="ECO:0000313" key="2">
    <source>
        <dbReference type="EMBL" id="EJP72297.1"/>
    </source>
</evidence>
<dbReference type="HOGENOM" id="CLU_3348513_0_0_6"/>
<reference evidence="2 3" key="1">
    <citation type="journal article" date="2012" name="ISME J.">
        <title>Genomic insights to SAR86, an abundant and uncultivated marine bacterial lineage.</title>
        <authorList>
            <person name="Dupont C.L."/>
            <person name="Rusch D.B."/>
            <person name="Yooseph S."/>
            <person name="Lombardo M.J."/>
            <person name="Richter R.A."/>
            <person name="Valas R."/>
            <person name="Novotny M."/>
            <person name="Yee-Greenbaum J."/>
            <person name="Selengut J.D."/>
            <person name="Haft D.H."/>
            <person name="Halpern A.L."/>
            <person name="Lasken R.S."/>
            <person name="Nealson K."/>
            <person name="Friedman R."/>
            <person name="Venter J.C."/>
        </authorList>
    </citation>
    <scope>NUCLEOTIDE SEQUENCE [LARGE SCALE GENOMIC DNA]</scope>
</reference>
<evidence type="ECO:0000313" key="3">
    <source>
        <dbReference type="Proteomes" id="UP000010305"/>
    </source>
</evidence>
<gene>
    <name evidence="2" type="ORF">NT01SARS_0796</name>
</gene>
<sequence length="37" mass="4327">MTNINEPKFEMSAMQTEINIIGICKLLILINLFFRNI</sequence>
<name>J4V136_9GAMM</name>
<dbReference type="AlphaFoldDB" id="J4V136"/>
<dbReference type="Proteomes" id="UP000010305">
    <property type="component" value="Unassembled WGS sequence"/>
</dbReference>
<accession>J4V136</accession>
<dbReference type="EMBL" id="JH611156">
    <property type="protein sequence ID" value="EJP72297.1"/>
    <property type="molecule type" value="Genomic_DNA"/>
</dbReference>
<keyword evidence="1" id="KW-1133">Transmembrane helix</keyword>
<keyword evidence="1" id="KW-0812">Transmembrane</keyword>
<keyword evidence="1" id="KW-0472">Membrane</keyword>
<proteinExistence type="predicted"/>
<organism evidence="2 3">
    <name type="scientific">SAR86 cluster bacterium SAR86A</name>
    <dbReference type="NCBI Taxonomy" id="1123866"/>
    <lineage>
        <taxon>Bacteria</taxon>
        <taxon>Pseudomonadati</taxon>
        <taxon>Pseudomonadota</taxon>
        <taxon>Gammaproteobacteria</taxon>
        <taxon>SAR86 cluster</taxon>
    </lineage>
</organism>
<protein>
    <submittedName>
        <fullName evidence="2">Uncharacterized protein</fullName>
    </submittedName>
</protein>
<feature type="transmembrane region" description="Helical" evidence="1">
    <location>
        <begin position="18"/>
        <end position="34"/>
    </location>
</feature>